<gene>
    <name evidence="1" type="ORF">VSDG_06926</name>
</gene>
<name>A0A423VQJ1_CYTCH</name>
<organism evidence="1 2">
    <name type="scientific">Cytospora chrysosperma</name>
    <name type="common">Cytospora canker fungus</name>
    <name type="synonym">Sphaeria chrysosperma</name>
    <dbReference type="NCBI Taxonomy" id="252740"/>
    <lineage>
        <taxon>Eukaryota</taxon>
        <taxon>Fungi</taxon>
        <taxon>Dikarya</taxon>
        <taxon>Ascomycota</taxon>
        <taxon>Pezizomycotina</taxon>
        <taxon>Sordariomycetes</taxon>
        <taxon>Sordariomycetidae</taxon>
        <taxon>Diaporthales</taxon>
        <taxon>Cytosporaceae</taxon>
        <taxon>Cytospora</taxon>
    </lineage>
</organism>
<dbReference type="EMBL" id="LJZO01000033">
    <property type="protein sequence ID" value="ROV93312.1"/>
    <property type="molecule type" value="Genomic_DNA"/>
</dbReference>
<evidence type="ECO:0000313" key="2">
    <source>
        <dbReference type="Proteomes" id="UP000284375"/>
    </source>
</evidence>
<dbReference type="AlphaFoldDB" id="A0A423VQJ1"/>
<proteinExistence type="predicted"/>
<protein>
    <submittedName>
        <fullName evidence="1">Uncharacterized protein</fullName>
    </submittedName>
</protein>
<reference evidence="1 2" key="1">
    <citation type="submission" date="2015-09" db="EMBL/GenBank/DDBJ databases">
        <title>Host preference determinants of Valsa canker pathogens revealed by comparative genomics.</title>
        <authorList>
            <person name="Yin Z."/>
            <person name="Huang L."/>
        </authorList>
    </citation>
    <scope>NUCLEOTIDE SEQUENCE [LARGE SCALE GENOMIC DNA]</scope>
    <source>
        <strain evidence="1 2">YSFL</strain>
    </source>
</reference>
<sequence length="104" mass="11455">MPSPGVQSLPELPASLQRCLVHKAKPGRQGEGLSFFPTPNVKTYDAQMHRRGSAAHPGTYYERSLVDEPHSLVLTSLVGPYSRKLAHRTICRPPGLSDKRAVPR</sequence>
<comment type="caution">
    <text evidence="1">The sequence shown here is derived from an EMBL/GenBank/DDBJ whole genome shotgun (WGS) entry which is preliminary data.</text>
</comment>
<accession>A0A423VQJ1</accession>
<dbReference type="Proteomes" id="UP000284375">
    <property type="component" value="Unassembled WGS sequence"/>
</dbReference>
<keyword evidence="2" id="KW-1185">Reference proteome</keyword>
<evidence type="ECO:0000313" key="1">
    <source>
        <dbReference type="EMBL" id="ROV93312.1"/>
    </source>
</evidence>